<evidence type="ECO:0000313" key="8">
    <source>
        <dbReference type="EMBL" id="CAG6787439.1"/>
    </source>
</evidence>
<protein>
    <submittedName>
        <fullName evidence="8">Transcription initiation factor TFIID subunit 11</fullName>
    </submittedName>
</protein>
<proteinExistence type="inferred from homology"/>
<dbReference type="EMBL" id="HBUF01653938">
    <property type="protein sequence ID" value="CAG6787441.1"/>
    <property type="molecule type" value="Transcribed_RNA"/>
</dbReference>
<comment type="subcellular location">
    <subcellularLocation>
        <location evidence="1">Nucleus</location>
    </subcellularLocation>
</comment>
<dbReference type="PANTHER" id="PTHR13218">
    <property type="entry name" value="TRANSCRIPTION INITIATION FACTOR TFIID SUBUNIT 11-RELATED"/>
    <property type="match status" value="1"/>
</dbReference>
<accession>A0A8D9FFA8</accession>
<evidence type="ECO:0000256" key="6">
    <source>
        <dbReference type="SAM" id="MobiDB-lite"/>
    </source>
</evidence>
<name>A0A8D9FFA8_9HEMI</name>
<dbReference type="GO" id="GO:0046982">
    <property type="term" value="F:protein heterodimerization activity"/>
    <property type="evidence" value="ECO:0007669"/>
    <property type="project" value="InterPro"/>
</dbReference>
<dbReference type="PANTHER" id="PTHR13218:SF8">
    <property type="entry name" value="TRANSCRIPTION INITIATION FACTOR TFIID SUBUNIT 11"/>
    <property type="match status" value="1"/>
</dbReference>
<comment type="similarity">
    <text evidence="2">Belongs to the TAF11 family.</text>
</comment>
<dbReference type="CDD" id="cd08048">
    <property type="entry name" value="HFD_TAF11"/>
    <property type="match status" value="1"/>
</dbReference>
<feature type="region of interest" description="Disordered" evidence="6">
    <location>
        <begin position="90"/>
        <end position="131"/>
    </location>
</feature>
<sequence length="222" mass="25270">MASLFKIKEEEDDSDNNMLLNKVSDLPSIEHFTDDNMINQNITDSDNSSSDEKQEVPTFTTLETMSHNALNLDAENATFDLLDSNFTIKFEEPSGSSHLPSNSKSQSLKRRKSEEAREEAKKKKEMEEEERERMQVLVSNFTEDQLDRYEMYRRAAFPKAAIKRLVQTISGGSVSQNVVIAMSGIAKVYVGEIVEQGKLKCKIRKVKTCGFESQPWGFDFFS</sequence>
<dbReference type="GO" id="GO:0016251">
    <property type="term" value="F:RNA polymerase II general transcription initiation factor activity"/>
    <property type="evidence" value="ECO:0007669"/>
    <property type="project" value="TreeGrafter"/>
</dbReference>
<feature type="compositionally biased region" description="Polar residues" evidence="6">
    <location>
        <begin position="94"/>
        <end position="106"/>
    </location>
</feature>
<dbReference type="EMBL" id="HBUF01653936">
    <property type="protein sequence ID" value="CAG6787438.1"/>
    <property type="molecule type" value="Transcribed_RNA"/>
</dbReference>
<feature type="compositionally biased region" description="Basic and acidic residues" evidence="6">
    <location>
        <begin position="112"/>
        <end position="131"/>
    </location>
</feature>
<evidence type="ECO:0000256" key="4">
    <source>
        <dbReference type="ARBA" id="ARBA00023163"/>
    </source>
</evidence>
<evidence type="ECO:0000256" key="3">
    <source>
        <dbReference type="ARBA" id="ARBA00023015"/>
    </source>
</evidence>
<keyword evidence="4" id="KW-0804">Transcription</keyword>
<dbReference type="EMBL" id="HBUF01653937">
    <property type="protein sequence ID" value="CAG6787439.1"/>
    <property type="molecule type" value="Transcribed_RNA"/>
</dbReference>
<dbReference type="InterPro" id="IPR045127">
    <property type="entry name" value="TAF11-like"/>
</dbReference>
<keyword evidence="5" id="KW-0539">Nucleus</keyword>
<organism evidence="8">
    <name type="scientific">Cacopsylla melanoneura</name>
    <dbReference type="NCBI Taxonomy" id="428564"/>
    <lineage>
        <taxon>Eukaryota</taxon>
        <taxon>Metazoa</taxon>
        <taxon>Ecdysozoa</taxon>
        <taxon>Arthropoda</taxon>
        <taxon>Hexapoda</taxon>
        <taxon>Insecta</taxon>
        <taxon>Pterygota</taxon>
        <taxon>Neoptera</taxon>
        <taxon>Paraneoptera</taxon>
        <taxon>Hemiptera</taxon>
        <taxon>Sternorrhyncha</taxon>
        <taxon>Psylloidea</taxon>
        <taxon>Psyllidae</taxon>
        <taxon>Psyllinae</taxon>
        <taxon>Cacopsylla</taxon>
    </lineage>
</organism>
<evidence type="ECO:0000256" key="5">
    <source>
        <dbReference type="ARBA" id="ARBA00023242"/>
    </source>
</evidence>
<dbReference type="InterPro" id="IPR009072">
    <property type="entry name" value="Histone-fold"/>
</dbReference>
<evidence type="ECO:0000256" key="1">
    <source>
        <dbReference type="ARBA" id="ARBA00004123"/>
    </source>
</evidence>
<evidence type="ECO:0000259" key="7">
    <source>
        <dbReference type="Pfam" id="PF04719"/>
    </source>
</evidence>
<dbReference type="GO" id="GO:0051123">
    <property type="term" value="P:RNA polymerase II preinitiation complex assembly"/>
    <property type="evidence" value="ECO:0007669"/>
    <property type="project" value="InterPro"/>
</dbReference>
<dbReference type="Gene3D" id="1.10.20.10">
    <property type="entry name" value="Histone, subunit A"/>
    <property type="match status" value="1"/>
</dbReference>
<keyword evidence="3" id="KW-0805">Transcription regulation</keyword>
<dbReference type="Pfam" id="PF04719">
    <property type="entry name" value="TAFII28"/>
    <property type="match status" value="1"/>
</dbReference>
<dbReference type="AlphaFoldDB" id="A0A8D9FFA8"/>
<reference evidence="8" key="1">
    <citation type="submission" date="2021-05" db="EMBL/GenBank/DDBJ databases">
        <authorList>
            <person name="Alioto T."/>
            <person name="Alioto T."/>
            <person name="Gomez Garrido J."/>
        </authorList>
    </citation>
    <scope>NUCLEOTIDE SEQUENCE</scope>
</reference>
<dbReference type="SUPFAM" id="SSF47113">
    <property type="entry name" value="Histone-fold"/>
    <property type="match status" value="1"/>
</dbReference>
<dbReference type="GO" id="GO:0005669">
    <property type="term" value="C:transcription factor TFIID complex"/>
    <property type="evidence" value="ECO:0007669"/>
    <property type="project" value="InterPro"/>
</dbReference>
<dbReference type="InterPro" id="IPR006809">
    <property type="entry name" value="TAFII28_dom"/>
</dbReference>
<feature type="domain" description="TAFII28-like protein" evidence="7">
    <location>
        <begin position="136"/>
        <end position="198"/>
    </location>
</feature>
<evidence type="ECO:0000256" key="2">
    <source>
        <dbReference type="ARBA" id="ARBA00009788"/>
    </source>
</evidence>